<feature type="active site" description="Phosphohistidine intermediate" evidence="8">
    <location>
        <position position="442"/>
    </location>
</feature>
<gene>
    <name evidence="8" type="primary">ppk</name>
    <name evidence="14" type="ORF">ABH15_01140</name>
</gene>
<dbReference type="FunFam" id="3.30.870.10:FF:000001">
    <property type="entry name" value="Polyphosphate kinase"/>
    <property type="match status" value="1"/>
</dbReference>
<evidence type="ECO:0000256" key="3">
    <source>
        <dbReference type="ARBA" id="ARBA00022723"/>
    </source>
</evidence>
<dbReference type="CDD" id="cd09165">
    <property type="entry name" value="PLDc_PaPPK1_C1_like"/>
    <property type="match status" value="1"/>
</dbReference>
<dbReference type="Gene3D" id="1.20.58.310">
    <property type="entry name" value="Polyphosphate kinase N-terminal domain"/>
    <property type="match status" value="1"/>
</dbReference>
<dbReference type="InterPro" id="IPR036832">
    <property type="entry name" value="PPK_N_dom_sf"/>
</dbReference>
<comment type="caution">
    <text evidence="14">The sequence shown here is derived from an EMBL/GenBank/DDBJ whole genome shotgun (WGS) entry which is preliminary data.</text>
</comment>
<evidence type="ECO:0000313" key="15">
    <source>
        <dbReference type="Proteomes" id="UP000290932"/>
    </source>
</evidence>
<comment type="cofactor">
    <cofactor evidence="8">
        <name>Mg(2+)</name>
        <dbReference type="ChEBI" id="CHEBI:18420"/>
    </cofactor>
</comment>
<dbReference type="Pfam" id="PF02503">
    <property type="entry name" value="PP_kinase"/>
    <property type="match status" value="1"/>
</dbReference>
<evidence type="ECO:0000256" key="9">
    <source>
        <dbReference type="RuleBase" id="RU003800"/>
    </source>
</evidence>
<dbReference type="Gene3D" id="3.30.1840.10">
    <property type="entry name" value="Polyphosphate kinase middle domain"/>
    <property type="match status" value="1"/>
</dbReference>
<evidence type="ECO:0000256" key="5">
    <source>
        <dbReference type="ARBA" id="ARBA00022777"/>
    </source>
</evidence>
<dbReference type="NCBIfam" id="TIGR03705">
    <property type="entry name" value="poly_P_kin"/>
    <property type="match status" value="1"/>
</dbReference>
<feature type="binding site" evidence="8">
    <location>
        <position position="574"/>
    </location>
    <ligand>
        <name>ATP</name>
        <dbReference type="ChEBI" id="CHEBI:30616"/>
    </ligand>
</feature>
<feature type="domain" description="Polyphosphate kinase C-terminal" evidence="13">
    <location>
        <begin position="338"/>
        <end position="503"/>
    </location>
</feature>
<dbReference type="Proteomes" id="UP000290932">
    <property type="component" value="Unassembled WGS sequence"/>
</dbReference>
<evidence type="ECO:0000256" key="8">
    <source>
        <dbReference type="HAMAP-Rule" id="MF_00347"/>
    </source>
</evidence>
<dbReference type="InterPro" id="IPR036830">
    <property type="entry name" value="PP_kinase_middle_dom_sf"/>
</dbReference>
<evidence type="ECO:0000256" key="6">
    <source>
        <dbReference type="ARBA" id="ARBA00022840"/>
    </source>
</evidence>
<keyword evidence="5 8" id="KW-0418">Kinase</keyword>
<reference evidence="14 15" key="1">
    <citation type="journal article" date="2015" name="Int. J. Syst. Evol. Microbiol.">
        <title>Methanoculleus taiwanensis sp. nov., a methanogen isolated from deep marine sediment at the deformation front area near Taiwan.</title>
        <authorList>
            <person name="Weng C.Y."/>
            <person name="Chen S.C."/>
            <person name="Lai M.C."/>
            <person name="Wu S.Y."/>
            <person name="Lin S."/>
            <person name="Yang T.F."/>
            <person name="Chen P.C."/>
        </authorList>
    </citation>
    <scope>NUCLEOTIDE SEQUENCE [LARGE SCALE GENOMIC DNA]</scope>
    <source>
        <strain evidence="14 15">CYW4</strain>
    </source>
</reference>
<comment type="similarity">
    <text evidence="8 9">Belongs to the polyphosphate kinase 1 (PPK1) family.</text>
</comment>
<dbReference type="GO" id="GO:0046872">
    <property type="term" value="F:metal ion binding"/>
    <property type="evidence" value="ECO:0007669"/>
    <property type="project" value="UniProtKB-KW"/>
</dbReference>
<evidence type="ECO:0000259" key="13">
    <source>
        <dbReference type="Pfam" id="PF17941"/>
    </source>
</evidence>
<comment type="function">
    <text evidence="8 9">Catalyzes the reversible transfer of the terminal phosphate of ATP to form a long-chain polyphosphate (polyP).</text>
</comment>
<name>A0A498H1I6_9EURY</name>
<evidence type="ECO:0000256" key="2">
    <source>
        <dbReference type="ARBA" id="ARBA00022679"/>
    </source>
</evidence>
<feature type="domain" description="Polyphosphate kinase N-terminal" evidence="11">
    <location>
        <begin position="9"/>
        <end position="114"/>
    </location>
</feature>
<feature type="binding site" evidence="8">
    <location>
        <position position="47"/>
    </location>
    <ligand>
        <name>ATP</name>
        <dbReference type="ChEBI" id="CHEBI:30616"/>
    </ligand>
</feature>
<keyword evidence="1 8" id="KW-0597">Phosphoprotein</keyword>
<sequence length="701" mass="79122">MPLDAPELYINRELSWIQFNRRVLEEAEDTRHPLLERVKFLSIFSSNLDEFMMIRVSGLRRQRARGVLEAPPDVMTPSEQLAAIGRELTPLVEAAGRCWQEEILPRLNEAGIRIHSYRSLPGEQQQALRTFFERRVFPVLTPMAFDVSHPFPFISNLSLNLAVIINDLRQGVVFSRVKVPLDILPRLVRIPEPEGKGEKTPEAALHHHFVFLEDLVASNLDLLFPGMEVVASYPFRVTRDADIEIEEDEAADLLTAIEEGVEHRRSGIPIRLELDRSVPAWVREILTTKFKLSQSQIYTPGGLIGMADLMELTAIDRPDLKDQPFLPAYPPSLSETESIFTAIRRHDILLYHPYDSFTPVIAFLQQAASDPDVLAIKMTLYRAGLNSPIVEALTNARLAGKQVTVLVELKARFDEENNILWARALEQAGVHVIYGLVGLKVHAKLAMIVRREGDDLVTYTHMGTGNYNAGTARVYTDLGLFTCDPAIGADAADLFNALTGYSRKTDYRRFLVAHGTMGTMRREFIALIDREIRRQETNGDGYIALKMNALVDKECIRALYQASSAGVTVDLQVRGICCLRPGIPGVSENITVTSIVGRFLEHSRIYYFHSGGDETVLSGSADLMPRNLDRRVEILFPIRDPRMREAAIRDILAVHLRDTARARRLLPDGSYERIRPDPGEEPLDTQRWMLAHRGIWHTDGE</sequence>
<dbReference type="Pfam" id="PF13090">
    <property type="entry name" value="PP_kinase_C"/>
    <property type="match status" value="1"/>
</dbReference>
<evidence type="ECO:0000259" key="12">
    <source>
        <dbReference type="Pfam" id="PF13090"/>
    </source>
</evidence>
<feature type="domain" description="Polyphosphate kinase middle" evidence="10">
    <location>
        <begin position="123"/>
        <end position="312"/>
    </location>
</feature>
<keyword evidence="3 8" id="KW-0479">Metal-binding</keyword>
<evidence type="ECO:0000259" key="11">
    <source>
        <dbReference type="Pfam" id="PF13089"/>
    </source>
</evidence>
<dbReference type="GO" id="GO:0008976">
    <property type="term" value="F:polyphosphate kinase activity"/>
    <property type="evidence" value="ECO:0007669"/>
    <property type="project" value="UniProtKB-UniRule"/>
</dbReference>
<dbReference type="SUPFAM" id="SSF143724">
    <property type="entry name" value="PHP14-like"/>
    <property type="match status" value="1"/>
</dbReference>
<comment type="PTM">
    <text evidence="8 9">An intermediate of this reaction is the autophosphorylated ppk in which a phosphate is covalently linked to a histidine residue through a N-P bond.</text>
</comment>
<feature type="binding site" evidence="8">
    <location>
        <position position="602"/>
    </location>
    <ligand>
        <name>ATP</name>
        <dbReference type="ChEBI" id="CHEBI:30616"/>
    </ligand>
</feature>
<dbReference type="GO" id="GO:0006799">
    <property type="term" value="P:polyphosphate biosynthetic process"/>
    <property type="evidence" value="ECO:0007669"/>
    <property type="project" value="UniProtKB-UniRule"/>
</dbReference>
<keyword evidence="7 8" id="KW-0460">Magnesium</keyword>
<organism evidence="14 15">
    <name type="scientific">Methanoculleus taiwanensis</name>
    <dbReference type="NCBI Taxonomy" id="1550565"/>
    <lineage>
        <taxon>Archaea</taxon>
        <taxon>Methanobacteriati</taxon>
        <taxon>Methanobacteriota</taxon>
        <taxon>Stenosarchaea group</taxon>
        <taxon>Methanomicrobia</taxon>
        <taxon>Methanomicrobiales</taxon>
        <taxon>Methanomicrobiaceae</taxon>
        <taxon>Methanoculleus</taxon>
    </lineage>
</organism>
<dbReference type="InterPro" id="IPR041108">
    <property type="entry name" value="PP_kinase_C_1"/>
</dbReference>
<protein>
    <recommendedName>
        <fullName evidence="8 9">Polyphosphate kinase</fullName>
        <ecNumber evidence="8 9">2.7.4.1</ecNumber>
    </recommendedName>
    <alternativeName>
        <fullName evidence="8">ATP-polyphosphate phosphotransferase</fullName>
    </alternativeName>
    <alternativeName>
        <fullName evidence="8">Polyphosphoric acid kinase</fullName>
    </alternativeName>
</protein>
<dbReference type="InterPro" id="IPR025198">
    <property type="entry name" value="PPK_N_dom"/>
</dbReference>
<evidence type="ECO:0000256" key="7">
    <source>
        <dbReference type="ARBA" id="ARBA00022842"/>
    </source>
</evidence>
<dbReference type="AlphaFoldDB" id="A0A498H1I6"/>
<proteinExistence type="inferred from homology"/>
<keyword evidence="15" id="KW-1185">Reference proteome</keyword>
<feature type="binding site" evidence="8">
    <location>
        <position position="382"/>
    </location>
    <ligand>
        <name>Mg(2+)</name>
        <dbReference type="ChEBI" id="CHEBI:18420"/>
    </ligand>
</feature>
<keyword evidence="2 8" id="KW-0808">Transferase</keyword>
<accession>A0A498H1I6</accession>
<dbReference type="NCBIfam" id="NF003921">
    <property type="entry name" value="PRK05443.2-2"/>
    <property type="match status" value="1"/>
</dbReference>
<evidence type="ECO:0000313" key="14">
    <source>
        <dbReference type="EMBL" id="RXE56799.1"/>
    </source>
</evidence>
<keyword evidence="6 8" id="KW-0067">ATP-binding</keyword>
<dbReference type="PANTHER" id="PTHR30218">
    <property type="entry name" value="POLYPHOSPHATE KINASE"/>
    <property type="match status" value="1"/>
</dbReference>
<feature type="binding site" evidence="8">
    <location>
        <position position="475"/>
    </location>
    <ligand>
        <name>ATP</name>
        <dbReference type="ChEBI" id="CHEBI:30616"/>
    </ligand>
</feature>
<dbReference type="PIRSF" id="PIRSF015589">
    <property type="entry name" value="PP_kinase"/>
    <property type="match status" value="1"/>
</dbReference>
<dbReference type="SUPFAM" id="SSF140356">
    <property type="entry name" value="PPK N-terminal domain-like"/>
    <property type="match status" value="1"/>
</dbReference>
<dbReference type="InterPro" id="IPR024953">
    <property type="entry name" value="PP_kinase_middle"/>
</dbReference>
<evidence type="ECO:0000256" key="1">
    <source>
        <dbReference type="ARBA" id="ARBA00022553"/>
    </source>
</evidence>
<feature type="domain" description="Polyphosphate kinase C-terminal" evidence="12">
    <location>
        <begin position="519"/>
        <end position="686"/>
    </location>
</feature>
<dbReference type="Gene3D" id="3.30.870.10">
    <property type="entry name" value="Endonuclease Chain A"/>
    <property type="match status" value="2"/>
</dbReference>
<evidence type="ECO:0000256" key="4">
    <source>
        <dbReference type="ARBA" id="ARBA00022741"/>
    </source>
</evidence>
<comment type="catalytic activity">
    <reaction evidence="8 9">
        <text>[phosphate](n) + ATP = [phosphate](n+1) + ADP</text>
        <dbReference type="Rhea" id="RHEA:19573"/>
        <dbReference type="Rhea" id="RHEA-COMP:9859"/>
        <dbReference type="Rhea" id="RHEA-COMP:14280"/>
        <dbReference type="ChEBI" id="CHEBI:16838"/>
        <dbReference type="ChEBI" id="CHEBI:30616"/>
        <dbReference type="ChEBI" id="CHEBI:456216"/>
        <dbReference type="EC" id="2.7.4.1"/>
    </reaction>
</comment>
<dbReference type="NCBIfam" id="NF003918">
    <property type="entry name" value="PRK05443.1-2"/>
    <property type="match status" value="1"/>
</dbReference>
<dbReference type="EMBL" id="LHQS01000001">
    <property type="protein sequence ID" value="RXE56799.1"/>
    <property type="molecule type" value="Genomic_DNA"/>
</dbReference>
<dbReference type="GO" id="GO:0009358">
    <property type="term" value="C:polyphosphate kinase complex"/>
    <property type="evidence" value="ECO:0007669"/>
    <property type="project" value="InterPro"/>
</dbReference>
<dbReference type="EC" id="2.7.4.1" evidence="8 9"/>
<dbReference type="HAMAP" id="MF_00347">
    <property type="entry name" value="Polyphosphate_kinase"/>
    <property type="match status" value="1"/>
</dbReference>
<dbReference type="InterPro" id="IPR003414">
    <property type="entry name" value="PP_kinase"/>
</dbReference>
<dbReference type="Pfam" id="PF17941">
    <property type="entry name" value="PP_kinase_C_1"/>
    <property type="match status" value="1"/>
</dbReference>
<dbReference type="GO" id="GO:0005524">
    <property type="term" value="F:ATP binding"/>
    <property type="evidence" value="ECO:0007669"/>
    <property type="project" value="UniProtKB-KW"/>
</dbReference>
<dbReference type="Pfam" id="PF13089">
    <property type="entry name" value="PP_kinase_N"/>
    <property type="match status" value="1"/>
</dbReference>
<dbReference type="CDD" id="cd09168">
    <property type="entry name" value="PLDc_PaPPK1_C2_like"/>
    <property type="match status" value="1"/>
</dbReference>
<dbReference type="SUPFAM" id="SSF56024">
    <property type="entry name" value="Phospholipase D/nuclease"/>
    <property type="match status" value="2"/>
</dbReference>
<feature type="binding site" evidence="8">
    <location>
        <position position="412"/>
    </location>
    <ligand>
        <name>Mg(2+)</name>
        <dbReference type="ChEBI" id="CHEBI:18420"/>
    </ligand>
</feature>
<evidence type="ECO:0000259" key="10">
    <source>
        <dbReference type="Pfam" id="PF02503"/>
    </source>
</evidence>
<dbReference type="InterPro" id="IPR025200">
    <property type="entry name" value="PPK_C_dom2"/>
</dbReference>
<keyword evidence="4 8" id="KW-0547">Nucleotide-binding</keyword>
<dbReference type="NCBIfam" id="NF003917">
    <property type="entry name" value="PRK05443.1-1"/>
    <property type="match status" value="1"/>
</dbReference>
<dbReference type="PANTHER" id="PTHR30218:SF0">
    <property type="entry name" value="POLYPHOSPHATE KINASE"/>
    <property type="match status" value="1"/>
</dbReference>